<protein>
    <submittedName>
        <fullName evidence="1">Uncharacterized protein</fullName>
    </submittedName>
</protein>
<evidence type="ECO:0000313" key="2">
    <source>
        <dbReference type="Proteomes" id="UP000032142"/>
    </source>
</evidence>
<reference evidence="2" key="1">
    <citation type="submission" date="2014-09" db="EMBL/GenBank/DDBJ databases">
        <authorList>
            <person name="Mudge J."/>
            <person name="Ramaraj T."/>
            <person name="Lindquist I.E."/>
            <person name="Bharti A.K."/>
            <person name="Sundararajan A."/>
            <person name="Cameron C.T."/>
            <person name="Woodward J.E."/>
            <person name="May G.D."/>
            <person name="Brubaker C."/>
            <person name="Broadhvest J."/>
            <person name="Wilkins T.A."/>
        </authorList>
    </citation>
    <scope>NUCLEOTIDE SEQUENCE</scope>
    <source>
        <strain evidence="2">cv. AKA8401</strain>
    </source>
</reference>
<evidence type="ECO:0000313" key="1">
    <source>
        <dbReference type="EMBL" id="KHG30301.1"/>
    </source>
</evidence>
<sequence length="47" mass="5424">MCLFSIRLRTYLGSSTNISCPSIRLIFASILLCMQKSREDNIQRVLM</sequence>
<accession>A0A0B0Q307</accession>
<organism evidence="1 2">
    <name type="scientific">Gossypium arboreum</name>
    <name type="common">Tree cotton</name>
    <name type="synonym">Gossypium nanking</name>
    <dbReference type="NCBI Taxonomy" id="29729"/>
    <lineage>
        <taxon>Eukaryota</taxon>
        <taxon>Viridiplantae</taxon>
        <taxon>Streptophyta</taxon>
        <taxon>Embryophyta</taxon>
        <taxon>Tracheophyta</taxon>
        <taxon>Spermatophyta</taxon>
        <taxon>Magnoliopsida</taxon>
        <taxon>eudicotyledons</taxon>
        <taxon>Gunneridae</taxon>
        <taxon>Pentapetalae</taxon>
        <taxon>rosids</taxon>
        <taxon>malvids</taxon>
        <taxon>Malvales</taxon>
        <taxon>Malvaceae</taxon>
        <taxon>Malvoideae</taxon>
        <taxon>Gossypium</taxon>
    </lineage>
</organism>
<dbReference type="EMBL" id="KN455692">
    <property type="protein sequence ID" value="KHG30301.1"/>
    <property type="molecule type" value="Genomic_DNA"/>
</dbReference>
<keyword evidence="2" id="KW-1185">Reference proteome</keyword>
<name>A0A0B0Q307_GOSAR</name>
<proteinExistence type="predicted"/>
<dbReference type="Proteomes" id="UP000032142">
    <property type="component" value="Unassembled WGS sequence"/>
</dbReference>
<gene>
    <name evidence="1" type="ORF">F383_15316</name>
</gene>
<dbReference type="AlphaFoldDB" id="A0A0B0Q307"/>